<proteinExistence type="predicted"/>
<comment type="caution">
    <text evidence="1">The sequence shown here is derived from an EMBL/GenBank/DDBJ whole genome shotgun (WGS) entry which is preliminary data.</text>
</comment>
<keyword evidence="2" id="KW-1185">Reference proteome</keyword>
<evidence type="ECO:0000313" key="2">
    <source>
        <dbReference type="Proteomes" id="UP001209229"/>
    </source>
</evidence>
<dbReference type="RefSeq" id="WP_301193352.1">
    <property type="nucleotide sequence ID" value="NZ_JAPDPJ010000253.1"/>
</dbReference>
<dbReference type="EMBL" id="JAPDPJ010000253">
    <property type="protein sequence ID" value="MCW3789810.1"/>
    <property type="molecule type" value="Genomic_DNA"/>
</dbReference>
<dbReference type="AlphaFoldDB" id="A0AAE3SHR0"/>
<dbReference type="Proteomes" id="UP001209229">
    <property type="component" value="Unassembled WGS sequence"/>
</dbReference>
<protein>
    <submittedName>
        <fullName evidence="1">Uncharacterized protein</fullName>
    </submittedName>
</protein>
<reference evidence="1" key="1">
    <citation type="submission" date="2022-10" db="EMBL/GenBank/DDBJ databases">
        <authorList>
            <person name="Yu W.X."/>
        </authorList>
    </citation>
    <scope>NUCLEOTIDE SEQUENCE</scope>
    <source>
        <strain evidence="1">AAT</strain>
    </source>
</reference>
<sequence>MDAFHYIEKVDLIKYLLSSGYVIDVHKSTARQKVFEKDGEKLLVLRHQKTGKYIYQNLNDTRDKGNIINFVVNRINGYLSTDSKTKQDYAKAFAQLDDDSGGKELTKEIKIFQEKVKFEYELYAPHELINYNFLLSRGLTKETINHPLFKGTIVNCYKYGFKT</sequence>
<organism evidence="1 2">
    <name type="scientific">Plebeiibacterium sediminum</name>
    <dbReference type="NCBI Taxonomy" id="2992112"/>
    <lineage>
        <taxon>Bacteria</taxon>
        <taxon>Pseudomonadati</taxon>
        <taxon>Bacteroidota</taxon>
        <taxon>Bacteroidia</taxon>
        <taxon>Marinilabiliales</taxon>
        <taxon>Marinilabiliaceae</taxon>
        <taxon>Plebeiibacterium</taxon>
    </lineage>
</organism>
<evidence type="ECO:0000313" key="1">
    <source>
        <dbReference type="EMBL" id="MCW3789810.1"/>
    </source>
</evidence>
<name>A0AAE3SHR0_9BACT</name>
<accession>A0AAE3SHR0</accession>
<gene>
    <name evidence="1" type="ORF">OM075_25365</name>
</gene>
<feature type="non-terminal residue" evidence="1">
    <location>
        <position position="163"/>
    </location>
</feature>